<evidence type="ECO:0000256" key="10">
    <source>
        <dbReference type="ARBA" id="ARBA00023288"/>
    </source>
</evidence>
<feature type="binding site" evidence="11">
    <location>
        <begin position="165"/>
        <end position="168"/>
    </location>
    <ligand>
        <name>GTP</name>
        <dbReference type="ChEBI" id="CHEBI:37565"/>
    </ligand>
</feature>
<keyword evidence="3" id="KW-0813">Transport</keyword>
<dbReference type="Ensembl" id="ENSSSCT00040069496.1">
    <property type="protein sequence ID" value="ENSSSCP00040029584.1"/>
    <property type="gene ID" value="ENSSSCG00040051479.1"/>
</dbReference>
<proteinExistence type="inferred from homology"/>
<keyword evidence="12" id="KW-0460">Magnesium</keyword>
<dbReference type="InterPro" id="IPR005225">
    <property type="entry name" value="Small_GTP-bd"/>
</dbReference>
<keyword evidence="12" id="KW-0479">Metal-binding</keyword>
<comment type="subcellular location">
    <subcellularLocation>
        <location evidence="1">Golgi apparatus</location>
    </subcellularLocation>
</comment>
<feature type="binding site" evidence="12">
    <location>
        <position position="70"/>
    </location>
    <ligand>
        <name>Mg(2+)</name>
        <dbReference type="ChEBI" id="CHEBI:18420"/>
    </ligand>
</feature>
<dbReference type="InterPro" id="IPR045872">
    <property type="entry name" value="Arf1-5-like"/>
</dbReference>
<evidence type="ECO:0000256" key="13">
    <source>
        <dbReference type="RuleBase" id="RU003925"/>
    </source>
</evidence>
<feature type="binding site" evidence="12">
    <location>
        <position position="87"/>
    </location>
    <ligand>
        <name>Mg(2+)</name>
        <dbReference type="ChEBI" id="CHEBI:18420"/>
    </ligand>
</feature>
<dbReference type="Ensembl" id="ENSSSCT00055052593.1">
    <property type="protein sequence ID" value="ENSSSCP00055041990.1"/>
    <property type="gene ID" value="ENSSSCG00055026631.1"/>
</dbReference>
<dbReference type="Proteomes" id="UP000694726">
    <property type="component" value="Unplaced"/>
</dbReference>
<evidence type="ECO:0000256" key="4">
    <source>
        <dbReference type="ARBA" id="ARBA00022707"/>
    </source>
</evidence>
<keyword evidence="9 11" id="KW-0342">GTP-binding</keyword>
<dbReference type="GO" id="GO:0016192">
    <property type="term" value="P:vesicle-mediated transport"/>
    <property type="evidence" value="ECO:0007669"/>
    <property type="project" value="UniProtKB-KW"/>
</dbReference>
<dbReference type="AlphaFoldDB" id="A0A8D1UBS9"/>
<feature type="binding site" evidence="11">
    <location>
        <begin position="63"/>
        <end position="70"/>
    </location>
    <ligand>
        <name>GTP</name>
        <dbReference type="ChEBI" id="CHEBI:37565"/>
    </ligand>
</feature>
<dbReference type="Pfam" id="PF00025">
    <property type="entry name" value="Arf"/>
    <property type="match status" value="1"/>
</dbReference>
<dbReference type="Proteomes" id="UP000694723">
    <property type="component" value="Unplaced"/>
</dbReference>
<dbReference type="Ensembl" id="ENSSSCT00045012075.1">
    <property type="protein sequence ID" value="ENSSSCP00045008223.1"/>
    <property type="gene ID" value="ENSSSCG00045007287.1"/>
</dbReference>
<comment type="similarity">
    <text evidence="2 13">Belongs to the small GTPase superfamily. Arf family.</text>
</comment>
<dbReference type="FunFam" id="3.40.50.300:FF:003539">
    <property type="entry name" value="ADP-ribosylation factor 1"/>
    <property type="match status" value="1"/>
</dbReference>
<dbReference type="GO" id="GO:0003924">
    <property type="term" value="F:GTPase activity"/>
    <property type="evidence" value="ECO:0007669"/>
    <property type="project" value="InterPro"/>
</dbReference>
<evidence type="ECO:0000313" key="14">
    <source>
        <dbReference type="Ensembl" id="ENSSSCP00055041990.1"/>
    </source>
</evidence>
<dbReference type="Ensembl" id="ENSSSCT00015061121.1">
    <property type="protein sequence ID" value="ENSSSCP00015024560.1"/>
    <property type="gene ID" value="ENSSSCG00015045834.1"/>
</dbReference>
<evidence type="ECO:0000256" key="6">
    <source>
        <dbReference type="ARBA" id="ARBA00022892"/>
    </source>
</evidence>
<dbReference type="Ensembl" id="ENSSSCT00025091546.1">
    <property type="protein sequence ID" value="ENSSSCP00025040186.1"/>
    <property type="gene ID" value="ENSSSCG00025066672.1"/>
</dbReference>
<evidence type="ECO:0000256" key="8">
    <source>
        <dbReference type="ARBA" id="ARBA00023034"/>
    </source>
</evidence>
<evidence type="ECO:0000256" key="12">
    <source>
        <dbReference type="PIRSR" id="PIRSR606689-2"/>
    </source>
</evidence>
<evidence type="ECO:0000256" key="1">
    <source>
        <dbReference type="ARBA" id="ARBA00004555"/>
    </source>
</evidence>
<gene>
    <name evidence="14" type="primary">ARF5</name>
</gene>
<dbReference type="CDD" id="cd04150">
    <property type="entry name" value="Arf1_5_like"/>
    <property type="match status" value="1"/>
</dbReference>
<dbReference type="SMART" id="SM00177">
    <property type="entry name" value="ARF"/>
    <property type="match status" value="1"/>
</dbReference>
<dbReference type="Gene3D" id="3.40.50.300">
    <property type="entry name" value="P-loop containing nucleotide triphosphate hydrolases"/>
    <property type="match status" value="2"/>
</dbReference>
<evidence type="ECO:0000256" key="2">
    <source>
        <dbReference type="ARBA" id="ARBA00010290"/>
    </source>
</evidence>
<dbReference type="Proteomes" id="UP000694724">
    <property type="component" value="Unplaced"/>
</dbReference>
<dbReference type="Ensembl" id="ENSSSCT00065090480.1">
    <property type="protein sequence ID" value="ENSSSCP00065039583.1"/>
    <property type="gene ID" value="ENSSSCG00065065928.1"/>
</dbReference>
<dbReference type="GO" id="GO:0015031">
    <property type="term" value="P:protein transport"/>
    <property type="evidence" value="ECO:0007669"/>
    <property type="project" value="UniProtKB-KW"/>
</dbReference>
<protein>
    <submittedName>
        <fullName evidence="14">ADP ribosylation factor 5</fullName>
    </submittedName>
</protein>
<evidence type="ECO:0000256" key="11">
    <source>
        <dbReference type="PIRSR" id="PIRSR606689-1"/>
    </source>
</evidence>
<keyword evidence="8" id="KW-0333">Golgi apparatus</keyword>
<dbReference type="InterPro" id="IPR024156">
    <property type="entry name" value="Small_GTPase_ARF"/>
</dbReference>
<dbReference type="GO" id="GO:0005794">
    <property type="term" value="C:Golgi apparatus"/>
    <property type="evidence" value="ECO:0007669"/>
    <property type="project" value="UniProtKB-SubCell"/>
</dbReference>
<dbReference type="PRINTS" id="PR00328">
    <property type="entry name" value="SAR1GTPBP"/>
</dbReference>
<dbReference type="GO" id="GO:0046872">
    <property type="term" value="F:metal ion binding"/>
    <property type="evidence" value="ECO:0007669"/>
    <property type="project" value="UniProtKB-KW"/>
</dbReference>
<dbReference type="Proteomes" id="UP000694727">
    <property type="component" value="Unplaced"/>
</dbReference>
<keyword evidence="5 11" id="KW-0547">Nucleotide-binding</keyword>
<dbReference type="Proteomes" id="UP000694722">
    <property type="component" value="Unplaced"/>
</dbReference>
<evidence type="ECO:0000313" key="15">
    <source>
        <dbReference type="Proteomes" id="UP000694724"/>
    </source>
</evidence>
<dbReference type="Proteomes" id="UP000694725">
    <property type="component" value="Unplaced"/>
</dbReference>
<feature type="binding site" evidence="11">
    <location>
        <position position="109"/>
    </location>
    <ligand>
        <name>GTP</name>
        <dbReference type="ChEBI" id="CHEBI:37565"/>
    </ligand>
</feature>
<dbReference type="SMART" id="SM00178">
    <property type="entry name" value="SAR"/>
    <property type="match status" value="1"/>
</dbReference>
<sequence length="253" mass="27697">GLDLAPTPQTALKAAKVENSAHLEVLGSPPPSPSAVLARPLPWALGGSLAPISIPVPFSFAVGLDAAGKTTILYKLKLGEIVTTIPTIGFNVETVEYKNICFTVWDVGGQDKIRPLWRHYFQNTQGLIFVVDSNDRERVQESADELQKMLQEDELRDAVLLVFANKQDMPNAMPVSELTDKLGLQHLRSRTVRTCVCSGEPQAGQEGKASPFFPASDLFLSFSPQWYVQATCATQGTGLYDGLDWLSHELSKR</sequence>
<dbReference type="PANTHER" id="PTHR11711">
    <property type="entry name" value="ADP RIBOSYLATION FACTOR-RELATED"/>
    <property type="match status" value="1"/>
</dbReference>
<keyword evidence="6" id="KW-0931">ER-Golgi transport</keyword>
<evidence type="ECO:0000256" key="9">
    <source>
        <dbReference type="ARBA" id="ARBA00023134"/>
    </source>
</evidence>
<dbReference type="GO" id="GO:0005525">
    <property type="term" value="F:GTP binding"/>
    <property type="evidence" value="ECO:0007669"/>
    <property type="project" value="UniProtKB-KW"/>
</dbReference>
<dbReference type="InterPro" id="IPR006689">
    <property type="entry name" value="Small_GTPase_ARF/SAR"/>
</dbReference>
<accession>A0A8D1UBS9</accession>
<dbReference type="PROSITE" id="PS51417">
    <property type="entry name" value="ARF"/>
    <property type="match status" value="1"/>
</dbReference>
<dbReference type="Proteomes" id="UP000694728">
    <property type="component" value="Unplaced"/>
</dbReference>
<keyword evidence="10" id="KW-0449">Lipoprotein</keyword>
<dbReference type="Ensembl" id="ENSSSCT00035095340.1">
    <property type="protein sequence ID" value="ENSSSCP00035040096.1"/>
    <property type="gene ID" value="ENSSSCG00035070568.1"/>
</dbReference>
<dbReference type="NCBIfam" id="TIGR00231">
    <property type="entry name" value="small_GTP"/>
    <property type="match status" value="1"/>
</dbReference>
<name>A0A8D1UBS9_PIG</name>
<evidence type="ECO:0000256" key="5">
    <source>
        <dbReference type="ARBA" id="ARBA00022741"/>
    </source>
</evidence>
<dbReference type="Ensembl" id="ENSSSCT00060035915.1">
    <property type="protein sequence ID" value="ENSSSCP00060015266.1"/>
    <property type="gene ID" value="ENSSSCG00060026543.1"/>
</dbReference>
<keyword evidence="7" id="KW-0653">Protein transport</keyword>
<evidence type="ECO:0000256" key="7">
    <source>
        <dbReference type="ARBA" id="ARBA00022927"/>
    </source>
</evidence>
<dbReference type="Proteomes" id="UP000694720">
    <property type="component" value="Unplaced"/>
</dbReference>
<keyword evidence="4" id="KW-0519">Myristate</keyword>
<dbReference type="InterPro" id="IPR027417">
    <property type="entry name" value="P-loop_NTPase"/>
</dbReference>
<dbReference type="SUPFAM" id="SSF52540">
    <property type="entry name" value="P-loop containing nucleoside triphosphate hydrolases"/>
    <property type="match status" value="1"/>
</dbReference>
<organism evidence="14 15">
    <name type="scientific">Sus scrofa</name>
    <name type="common">Pig</name>
    <dbReference type="NCBI Taxonomy" id="9823"/>
    <lineage>
        <taxon>Eukaryota</taxon>
        <taxon>Metazoa</taxon>
        <taxon>Chordata</taxon>
        <taxon>Craniata</taxon>
        <taxon>Vertebrata</taxon>
        <taxon>Euteleostomi</taxon>
        <taxon>Mammalia</taxon>
        <taxon>Eutheria</taxon>
        <taxon>Laurasiatheria</taxon>
        <taxon>Artiodactyla</taxon>
        <taxon>Suina</taxon>
        <taxon>Suidae</taxon>
        <taxon>Sus</taxon>
    </lineage>
</organism>
<evidence type="ECO:0000256" key="3">
    <source>
        <dbReference type="ARBA" id="ARBA00022448"/>
    </source>
</evidence>
<reference evidence="14" key="1">
    <citation type="submission" date="2025-05" db="UniProtKB">
        <authorList>
            <consortium name="Ensembl"/>
        </authorList>
    </citation>
    <scope>IDENTIFICATION</scope>
</reference>